<sequence>MELLFNELSINPLSANLDEARQKMLHLIDAMKMAKQKGFRKIRCEYKLNEIQLTADVSIQDWLLAPENRTYMDFVYGVFIFPFLDLENEAAFIRYDEAHYSFESEEHDISRECLGLAAAYIYGLPAISLAGFPLWESYNLTISINFDGTIQQKQVLNIAKHERLLDQDFIDFFENYGDLVLPTTNIAAKDKNYHLAAHHGVAELTALCKQLIDSPYVIEMRSMEWCKGKCNNFIKNCSAAGVVEIVLIKSTRKYGLWVQTTGTNYRQTKAIAEILEERYS</sequence>
<protein>
    <submittedName>
        <fullName evidence="1">Uncharacterized protein</fullName>
    </submittedName>
</protein>
<gene>
    <name evidence="1" type="ORF">BDD43_0887</name>
</gene>
<organism evidence="1 2">
    <name type="scientific">Mucilaginibacter gracilis</name>
    <dbReference type="NCBI Taxonomy" id="423350"/>
    <lineage>
        <taxon>Bacteria</taxon>
        <taxon>Pseudomonadati</taxon>
        <taxon>Bacteroidota</taxon>
        <taxon>Sphingobacteriia</taxon>
        <taxon>Sphingobacteriales</taxon>
        <taxon>Sphingobacteriaceae</taxon>
        <taxon>Mucilaginibacter</taxon>
    </lineage>
</organism>
<reference evidence="1 2" key="1">
    <citation type="submission" date="2018-10" db="EMBL/GenBank/DDBJ databases">
        <title>Genomic Encyclopedia of Archaeal and Bacterial Type Strains, Phase II (KMG-II): from individual species to whole genera.</title>
        <authorList>
            <person name="Goeker M."/>
        </authorList>
    </citation>
    <scope>NUCLEOTIDE SEQUENCE [LARGE SCALE GENOMIC DNA]</scope>
    <source>
        <strain evidence="1 2">DSM 18602</strain>
    </source>
</reference>
<keyword evidence="2" id="KW-1185">Reference proteome</keyword>
<dbReference type="AlphaFoldDB" id="A0A495IW66"/>
<evidence type="ECO:0000313" key="1">
    <source>
        <dbReference type="EMBL" id="RKR80753.1"/>
    </source>
</evidence>
<dbReference type="OrthoDB" id="1434275at2"/>
<dbReference type="EMBL" id="RBKU01000001">
    <property type="protein sequence ID" value="RKR80753.1"/>
    <property type="molecule type" value="Genomic_DNA"/>
</dbReference>
<dbReference type="Proteomes" id="UP000268007">
    <property type="component" value="Unassembled WGS sequence"/>
</dbReference>
<accession>A0A495IW66</accession>
<proteinExistence type="predicted"/>
<comment type="caution">
    <text evidence="1">The sequence shown here is derived from an EMBL/GenBank/DDBJ whole genome shotgun (WGS) entry which is preliminary data.</text>
</comment>
<dbReference type="RefSeq" id="WP_121196592.1">
    <property type="nucleotide sequence ID" value="NZ_RBKU01000001.1"/>
</dbReference>
<evidence type="ECO:0000313" key="2">
    <source>
        <dbReference type="Proteomes" id="UP000268007"/>
    </source>
</evidence>
<name>A0A495IW66_9SPHI</name>